<dbReference type="KEGG" id="dpx:DAPPUDRAFT_329104"/>
<evidence type="ECO:0000313" key="1">
    <source>
        <dbReference type="EMBL" id="EFX69467.1"/>
    </source>
</evidence>
<name>E9HFP3_DAPPU</name>
<dbReference type="Proteomes" id="UP000000305">
    <property type="component" value="Unassembled WGS sequence"/>
</dbReference>
<organism evidence="1 2">
    <name type="scientific">Daphnia pulex</name>
    <name type="common">Water flea</name>
    <dbReference type="NCBI Taxonomy" id="6669"/>
    <lineage>
        <taxon>Eukaryota</taxon>
        <taxon>Metazoa</taxon>
        <taxon>Ecdysozoa</taxon>
        <taxon>Arthropoda</taxon>
        <taxon>Crustacea</taxon>
        <taxon>Branchiopoda</taxon>
        <taxon>Diplostraca</taxon>
        <taxon>Cladocera</taxon>
        <taxon>Anomopoda</taxon>
        <taxon>Daphniidae</taxon>
        <taxon>Daphnia</taxon>
    </lineage>
</organism>
<reference evidence="1 2" key="1">
    <citation type="journal article" date="2011" name="Science">
        <title>The ecoresponsive genome of Daphnia pulex.</title>
        <authorList>
            <person name="Colbourne J.K."/>
            <person name="Pfrender M.E."/>
            <person name="Gilbert D."/>
            <person name="Thomas W.K."/>
            <person name="Tucker A."/>
            <person name="Oakley T.H."/>
            <person name="Tokishita S."/>
            <person name="Aerts A."/>
            <person name="Arnold G.J."/>
            <person name="Basu M.K."/>
            <person name="Bauer D.J."/>
            <person name="Caceres C.E."/>
            <person name="Carmel L."/>
            <person name="Casola C."/>
            <person name="Choi J.H."/>
            <person name="Detter J.C."/>
            <person name="Dong Q."/>
            <person name="Dusheyko S."/>
            <person name="Eads B.D."/>
            <person name="Frohlich T."/>
            <person name="Geiler-Samerotte K.A."/>
            <person name="Gerlach D."/>
            <person name="Hatcher P."/>
            <person name="Jogdeo S."/>
            <person name="Krijgsveld J."/>
            <person name="Kriventseva E.V."/>
            <person name="Kultz D."/>
            <person name="Laforsch C."/>
            <person name="Lindquist E."/>
            <person name="Lopez J."/>
            <person name="Manak J.R."/>
            <person name="Muller J."/>
            <person name="Pangilinan J."/>
            <person name="Patwardhan R.P."/>
            <person name="Pitluck S."/>
            <person name="Pritham E.J."/>
            <person name="Rechtsteiner A."/>
            <person name="Rho M."/>
            <person name="Rogozin I.B."/>
            <person name="Sakarya O."/>
            <person name="Salamov A."/>
            <person name="Schaack S."/>
            <person name="Shapiro H."/>
            <person name="Shiga Y."/>
            <person name="Skalitzky C."/>
            <person name="Smith Z."/>
            <person name="Souvorov A."/>
            <person name="Sung W."/>
            <person name="Tang Z."/>
            <person name="Tsuchiya D."/>
            <person name="Tu H."/>
            <person name="Vos H."/>
            <person name="Wang M."/>
            <person name="Wolf Y.I."/>
            <person name="Yamagata H."/>
            <person name="Yamada T."/>
            <person name="Ye Y."/>
            <person name="Shaw J.R."/>
            <person name="Andrews J."/>
            <person name="Crease T.J."/>
            <person name="Tang H."/>
            <person name="Lucas S.M."/>
            <person name="Robertson H.M."/>
            <person name="Bork P."/>
            <person name="Koonin E.V."/>
            <person name="Zdobnov E.M."/>
            <person name="Grigoriev I.V."/>
            <person name="Lynch M."/>
            <person name="Boore J.L."/>
        </authorList>
    </citation>
    <scope>NUCLEOTIDE SEQUENCE [LARGE SCALE GENOMIC DNA]</scope>
</reference>
<dbReference type="InParanoid" id="E9HFP3"/>
<gene>
    <name evidence="1" type="ORF">DAPPUDRAFT_329104</name>
</gene>
<proteinExistence type="predicted"/>
<sequence>MASAINEPLLYSFYAEYFNAKLQRGLAQLGEGYKIQTTRGKPIWRQWQTGKPREKKERFSSNFFITDEVDNCLKKNCLLKKKVMSFKKKNFELKKKLRNVQKRLMKTAATFDASEETFTVSV</sequence>
<dbReference type="HOGENOM" id="CLU_2028989_0_0_1"/>
<accession>E9HFP3</accession>
<evidence type="ECO:0000313" key="2">
    <source>
        <dbReference type="Proteomes" id="UP000000305"/>
    </source>
</evidence>
<dbReference type="AlphaFoldDB" id="E9HFP3"/>
<protein>
    <submittedName>
        <fullName evidence="1">Uncharacterized protein</fullName>
    </submittedName>
</protein>
<keyword evidence="2" id="KW-1185">Reference proteome</keyword>
<dbReference type="EMBL" id="GL732636">
    <property type="protein sequence ID" value="EFX69467.1"/>
    <property type="molecule type" value="Genomic_DNA"/>
</dbReference>